<dbReference type="EMBL" id="JAENGP010000010">
    <property type="protein sequence ID" value="MBK1781465.1"/>
    <property type="molecule type" value="Genomic_DNA"/>
</dbReference>
<feature type="domain" description="MoaB/Mog" evidence="7">
    <location>
        <begin position="173"/>
        <end position="312"/>
    </location>
</feature>
<evidence type="ECO:0000256" key="2">
    <source>
        <dbReference type="ARBA" id="ARBA00005046"/>
    </source>
</evidence>
<dbReference type="SMART" id="SM00852">
    <property type="entry name" value="MoCF_biosynth"/>
    <property type="match status" value="1"/>
</dbReference>
<comment type="pathway">
    <text evidence="2 6">Cofactor biosynthesis; molybdopterin biosynthesis.</text>
</comment>
<dbReference type="Pfam" id="PF00994">
    <property type="entry name" value="MoCF_biosynth"/>
    <property type="match status" value="1"/>
</dbReference>
<comment type="function">
    <text evidence="1 6">Catalyzes the insertion of molybdate into adenylated molybdopterin with the concomitant release of AMP.</text>
</comment>
<dbReference type="CDD" id="cd00887">
    <property type="entry name" value="MoeA"/>
    <property type="match status" value="1"/>
</dbReference>
<dbReference type="Gene3D" id="3.40.980.10">
    <property type="entry name" value="MoaB/Mog-like domain"/>
    <property type="match status" value="1"/>
</dbReference>
<dbReference type="PANTHER" id="PTHR10192">
    <property type="entry name" value="MOLYBDOPTERIN BIOSYNTHESIS PROTEIN"/>
    <property type="match status" value="1"/>
</dbReference>
<dbReference type="InterPro" id="IPR036425">
    <property type="entry name" value="MoaB/Mog-like_dom_sf"/>
</dbReference>
<protein>
    <recommendedName>
        <fullName evidence="6">Molybdopterin molybdenumtransferase</fullName>
        <ecNumber evidence="6">2.10.1.1</ecNumber>
    </recommendedName>
</protein>
<dbReference type="InterPro" id="IPR005110">
    <property type="entry name" value="MoeA_linker/N"/>
</dbReference>
<dbReference type="Gene3D" id="3.90.105.10">
    <property type="entry name" value="Molybdopterin biosynthesis moea protein, domain 2"/>
    <property type="match status" value="1"/>
</dbReference>
<dbReference type="Pfam" id="PF03453">
    <property type="entry name" value="MoeA_N"/>
    <property type="match status" value="1"/>
</dbReference>
<proteinExistence type="inferred from homology"/>
<dbReference type="NCBIfam" id="TIGR00177">
    <property type="entry name" value="molyb_syn"/>
    <property type="match status" value="1"/>
</dbReference>
<gene>
    <name evidence="8" type="ORF">JHL22_09555</name>
</gene>
<comment type="caution">
    <text evidence="8">The sequence shown here is derived from an EMBL/GenBank/DDBJ whole genome shotgun (WGS) entry which is preliminary data.</text>
</comment>
<keyword evidence="4 6" id="KW-0501">Molybdenum cofactor biosynthesis</keyword>
<dbReference type="SUPFAM" id="SSF53218">
    <property type="entry name" value="Molybdenum cofactor biosynthesis proteins"/>
    <property type="match status" value="1"/>
</dbReference>
<accession>A0ABS1EG62</accession>
<comment type="cofactor">
    <cofactor evidence="6">
        <name>Mg(2+)</name>
        <dbReference type="ChEBI" id="CHEBI:18420"/>
    </cofactor>
</comment>
<dbReference type="Gene3D" id="2.170.190.11">
    <property type="entry name" value="Molybdopterin biosynthesis moea protein, domain 3"/>
    <property type="match status" value="1"/>
</dbReference>
<evidence type="ECO:0000259" key="7">
    <source>
        <dbReference type="SMART" id="SM00852"/>
    </source>
</evidence>
<reference evidence="8 9" key="1">
    <citation type="submission" date="2020-12" db="EMBL/GenBank/DDBJ databases">
        <authorList>
            <person name="Lu T."/>
            <person name="Wang Q."/>
            <person name="Han X."/>
        </authorList>
    </citation>
    <scope>NUCLEOTIDE SEQUENCE [LARGE SCALE GENOMIC DNA]</scope>
    <source>
        <strain evidence="8 9">WQ 585</strain>
    </source>
</reference>
<evidence type="ECO:0000256" key="5">
    <source>
        <dbReference type="ARBA" id="ARBA00047317"/>
    </source>
</evidence>
<dbReference type="SUPFAM" id="SSF63882">
    <property type="entry name" value="MoeA N-terminal region -like"/>
    <property type="match status" value="1"/>
</dbReference>
<dbReference type="InterPro" id="IPR038987">
    <property type="entry name" value="MoeA-like"/>
</dbReference>
<keyword evidence="6" id="KW-0500">Molybdenum</keyword>
<dbReference type="RefSeq" id="WP_200236463.1">
    <property type="nucleotide sequence ID" value="NZ_JAENGP010000010.1"/>
</dbReference>
<comment type="similarity">
    <text evidence="3 6">Belongs to the MoeA family.</text>
</comment>
<dbReference type="InterPro" id="IPR036135">
    <property type="entry name" value="MoeA_linker/N_sf"/>
</dbReference>
<sequence length="402" mass="43684">MRDYYEALEELLANTQATTQTEVRPLEEAEGYILAEELAVNYDAPMFDNSAMDGYAVCDLDRTEWEIIAVIAAGDDVTAISLAPGQAVRIFTGAGIPANTDSVVPQENTTVTDSRVSVEQALKPGANIRRQGEELKKGDVLVSSQTVISPAAIGLLASQGYASISCFKPLTLTLFSTGDELLALSEALSPGKIYDSNRPMLLSWLKHYAYLNVINGGVLPDDYDTIKQALQQASGNSDIIICSGGASVGDKDYVKQVLDELGTLEHWKLAIKPGKPFAWGNINHRCKVFLLPGNPVASYATTLLMTLPAIKYLAGLSLEKARPKTWKAQADFSIPNNKQGRRDFWRGAITLTETGIWAAPVKGQDSHMLSGCVKADILIEIPGRTNVEHGQWLDVYPLPHSF</sequence>
<evidence type="ECO:0000256" key="1">
    <source>
        <dbReference type="ARBA" id="ARBA00002901"/>
    </source>
</evidence>
<keyword evidence="9" id="KW-1185">Reference proteome</keyword>
<evidence type="ECO:0000313" key="8">
    <source>
        <dbReference type="EMBL" id="MBK1781465.1"/>
    </source>
</evidence>
<dbReference type="NCBIfam" id="NF045515">
    <property type="entry name" value="Glp_gephyrin"/>
    <property type="match status" value="1"/>
</dbReference>
<dbReference type="Pfam" id="PF03454">
    <property type="entry name" value="MoeA_C"/>
    <property type="match status" value="1"/>
</dbReference>
<dbReference type="InterPro" id="IPR036688">
    <property type="entry name" value="MoeA_C_domain_IV_sf"/>
</dbReference>
<evidence type="ECO:0000256" key="6">
    <source>
        <dbReference type="RuleBase" id="RU365090"/>
    </source>
</evidence>
<comment type="catalytic activity">
    <reaction evidence="5">
        <text>adenylyl-molybdopterin + molybdate = Mo-molybdopterin + AMP + H(+)</text>
        <dbReference type="Rhea" id="RHEA:35047"/>
        <dbReference type="ChEBI" id="CHEBI:15378"/>
        <dbReference type="ChEBI" id="CHEBI:36264"/>
        <dbReference type="ChEBI" id="CHEBI:62727"/>
        <dbReference type="ChEBI" id="CHEBI:71302"/>
        <dbReference type="ChEBI" id="CHEBI:456215"/>
        <dbReference type="EC" id="2.10.1.1"/>
    </reaction>
</comment>
<dbReference type="InterPro" id="IPR001453">
    <property type="entry name" value="MoaB/Mog_dom"/>
</dbReference>
<dbReference type="PANTHER" id="PTHR10192:SF5">
    <property type="entry name" value="GEPHYRIN"/>
    <property type="match status" value="1"/>
</dbReference>
<dbReference type="EC" id="2.10.1.1" evidence="6"/>
<keyword evidence="6" id="KW-0808">Transferase</keyword>
<name>A0ABS1EG62_9BURK</name>
<dbReference type="Proteomes" id="UP000635316">
    <property type="component" value="Unassembled WGS sequence"/>
</dbReference>
<evidence type="ECO:0000256" key="3">
    <source>
        <dbReference type="ARBA" id="ARBA00010763"/>
    </source>
</evidence>
<evidence type="ECO:0000256" key="4">
    <source>
        <dbReference type="ARBA" id="ARBA00023150"/>
    </source>
</evidence>
<organism evidence="8 9">
    <name type="scientific">Advenella mandrilli</name>
    <dbReference type="NCBI Taxonomy" id="2800330"/>
    <lineage>
        <taxon>Bacteria</taxon>
        <taxon>Pseudomonadati</taxon>
        <taxon>Pseudomonadota</taxon>
        <taxon>Betaproteobacteria</taxon>
        <taxon>Burkholderiales</taxon>
        <taxon>Alcaligenaceae</taxon>
    </lineage>
</organism>
<dbReference type="SUPFAM" id="SSF63867">
    <property type="entry name" value="MoeA C-terminal domain-like"/>
    <property type="match status" value="1"/>
</dbReference>
<evidence type="ECO:0000313" key="9">
    <source>
        <dbReference type="Proteomes" id="UP000635316"/>
    </source>
</evidence>
<keyword evidence="6" id="KW-0479">Metal-binding</keyword>
<dbReference type="Gene3D" id="2.40.340.10">
    <property type="entry name" value="MoeA, C-terminal, domain IV"/>
    <property type="match status" value="1"/>
</dbReference>
<keyword evidence="6" id="KW-0460">Magnesium</keyword>
<dbReference type="InterPro" id="IPR005111">
    <property type="entry name" value="MoeA_C_domain_IV"/>
</dbReference>